<dbReference type="Gene3D" id="1.10.760.10">
    <property type="entry name" value="Cytochrome c-like domain"/>
    <property type="match status" value="1"/>
</dbReference>
<evidence type="ECO:0000256" key="2">
    <source>
        <dbReference type="ARBA" id="ARBA00022723"/>
    </source>
</evidence>
<gene>
    <name evidence="7" type="ORF">EPD60_05985</name>
</gene>
<evidence type="ECO:0000256" key="3">
    <source>
        <dbReference type="ARBA" id="ARBA00023004"/>
    </source>
</evidence>
<dbReference type="PANTHER" id="PTHR35008">
    <property type="entry name" value="BLL4482 PROTEIN-RELATED"/>
    <property type="match status" value="1"/>
</dbReference>
<evidence type="ECO:0000313" key="8">
    <source>
        <dbReference type="Proteomes" id="UP000295334"/>
    </source>
</evidence>
<dbReference type="PROSITE" id="PS51007">
    <property type="entry name" value="CYTC"/>
    <property type="match status" value="1"/>
</dbReference>
<dbReference type="Proteomes" id="UP000295334">
    <property type="component" value="Unassembled WGS sequence"/>
</dbReference>
<dbReference type="SUPFAM" id="SSF46626">
    <property type="entry name" value="Cytochrome c"/>
    <property type="match status" value="1"/>
</dbReference>
<sequence length="205" mass="21835">MKKTIVALGAVLLVCVSAMVACNGATSSSEKNEGMNNATGTKMVDEAGRIARGRYLVTIMGCNDCHSPKKMTPQGPVPDSTRLLSGHPAGMPIGAIDAKASKDWLLFHPNLTAFAGPWGVSYAANLTSSETGIGNWTEEQFFRALREGKYKGLANSRSLLPPMPWQNFRNATDDDLSAIFAYLKSTPPVDNVVPAWAPPAGAPQQ</sequence>
<name>A0A4R1BJZ9_9BACT</name>
<dbReference type="AlphaFoldDB" id="A0A4R1BJZ9"/>
<keyword evidence="1 4" id="KW-0349">Heme</keyword>
<reference evidence="7 8" key="1">
    <citation type="submission" date="2019-03" db="EMBL/GenBank/DDBJ databases">
        <authorList>
            <person name="Kim M.K.M."/>
        </authorList>
    </citation>
    <scope>NUCLEOTIDE SEQUENCE [LARGE SCALE GENOMIC DNA]</scope>
    <source>
        <strain evidence="7 8">17J68-12</strain>
    </source>
</reference>
<dbReference type="PANTHER" id="PTHR35008:SF4">
    <property type="entry name" value="BLL4482 PROTEIN"/>
    <property type="match status" value="1"/>
</dbReference>
<keyword evidence="8" id="KW-1185">Reference proteome</keyword>
<dbReference type="InterPro" id="IPR036909">
    <property type="entry name" value="Cyt_c-like_dom_sf"/>
</dbReference>
<organism evidence="7 8">
    <name type="scientific">Flaviaesturariibacter flavus</name>
    <dbReference type="NCBI Taxonomy" id="2502780"/>
    <lineage>
        <taxon>Bacteria</taxon>
        <taxon>Pseudomonadati</taxon>
        <taxon>Bacteroidota</taxon>
        <taxon>Chitinophagia</taxon>
        <taxon>Chitinophagales</taxon>
        <taxon>Chitinophagaceae</taxon>
        <taxon>Flaviaestuariibacter</taxon>
    </lineage>
</organism>
<keyword evidence="5" id="KW-0732">Signal</keyword>
<dbReference type="EMBL" id="SJZI01000008">
    <property type="protein sequence ID" value="TCJ17735.1"/>
    <property type="molecule type" value="Genomic_DNA"/>
</dbReference>
<keyword evidence="2 4" id="KW-0479">Metal-binding</keyword>
<dbReference type="RefSeq" id="WP_131447839.1">
    <property type="nucleotide sequence ID" value="NZ_SJZI01000008.1"/>
</dbReference>
<protein>
    <submittedName>
        <fullName evidence="7">Diheme cytochrome c-553</fullName>
    </submittedName>
</protein>
<evidence type="ECO:0000256" key="5">
    <source>
        <dbReference type="SAM" id="SignalP"/>
    </source>
</evidence>
<feature type="signal peptide" evidence="5">
    <location>
        <begin position="1"/>
        <end position="21"/>
    </location>
</feature>
<dbReference type="InterPro" id="IPR051459">
    <property type="entry name" value="Cytochrome_c-type_DH"/>
</dbReference>
<feature type="domain" description="Cytochrome c" evidence="6">
    <location>
        <begin position="48"/>
        <end position="187"/>
    </location>
</feature>
<dbReference type="GO" id="GO:0020037">
    <property type="term" value="F:heme binding"/>
    <property type="evidence" value="ECO:0007669"/>
    <property type="project" value="InterPro"/>
</dbReference>
<proteinExistence type="predicted"/>
<evidence type="ECO:0000259" key="6">
    <source>
        <dbReference type="PROSITE" id="PS51007"/>
    </source>
</evidence>
<dbReference type="InterPro" id="IPR009056">
    <property type="entry name" value="Cyt_c-like_dom"/>
</dbReference>
<evidence type="ECO:0000256" key="4">
    <source>
        <dbReference type="PROSITE-ProRule" id="PRU00433"/>
    </source>
</evidence>
<keyword evidence="3 4" id="KW-0408">Iron</keyword>
<dbReference type="OrthoDB" id="9809720at2"/>
<comment type="caution">
    <text evidence="7">The sequence shown here is derived from an EMBL/GenBank/DDBJ whole genome shotgun (WGS) entry which is preliminary data.</text>
</comment>
<feature type="chain" id="PRO_5021018674" evidence="5">
    <location>
        <begin position="22"/>
        <end position="205"/>
    </location>
</feature>
<dbReference type="PROSITE" id="PS51257">
    <property type="entry name" value="PROKAR_LIPOPROTEIN"/>
    <property type="match status" value="1"/>
</dbReference>
<evidence type="ECO:0000313" key="7">
    <source>
        <dbReference type="EMBL" id="TCJ17735.1"/>
    </source>
</evidence>
<evidence type="ECO:0000256" key="1">
    <source>
        <dbReference type="ARBA" id="ARBA00022617"/>
    </source>
</evidence>
<dbReference type="GO" id="GO:0046872">
    <property type="term" value="F:metal ion binding"/>
    <property type="evidence" value="ECO:0007669"/>
    <property type="project" value="UniProtKB-KW"/>
</dbReference>
<dbReference type="GO" id="GO:0009055">
    <property type="term" value="F:electron transfer activity"/>
    <property type="evidence" value="ECO:0007669"/>
    <property type="project" value="InterPro"/>
</dbReference>
<accession>A0A4R1BJZ9</accession>